<proteinExistence type="predicted"/>
<evidence type="ECO:0000256" key="1">
    <source>
        <dbReference type="SAM" id="MobiDB-lite"/>
    </source>
</evidence>
<protein>
    <submittedName>
        <fullName evidence="2">Basal transcription factor complex subunit-related isoform 1</fullName>
    </submittedName>
</protein>
<dbReference type="PANTHER" id="PTHR33874">
    <property type="entry name" value="RING FINGER PROTEIN"/>
    <property type="match status" value="1"/>
</dbReference>
<feature type="region of interest" description="Disordered" evidence="1">
    <location>
        <begin position="1"/>
        <end position="22"/>
    </location>
</feature>
<keyword evidence="3" id="KW-1185">Reference proteome</keyword>
<sequence>MKLWRLPRRSSKSPTSPGPPWNVATTVTTTAILLKIMTLPSLKKNWDDMHEADILINVNQKDSSWWVWVTDEMVPSNVEEWSGIDDENCVVVTEEHVVDGVVNFMEKFILSNPKAQVFS</sequence>
<organism evidence="2 3">
    <name type="scientific">Hibiscus syriacus</name>
    <name type="common">Rose of Sharon</name>
    <dbReference type="NCBI Taxonomy" id="106335"/>
    <lineage>
        <taxon>Eukaryota</taxon>
        <taxon>Viridiplantae</taxon>
        <taxon>Streptophyta</taxon>
        <taxon>Embryophyta</taxon>
        <taxon>Tracheophyta</taxon>
        <taxon>Spermatophyta</taxon>
        <taxon>Magnoliopsida</taxon>
        <taxon>eudicotyledons</taxon>
        <taxon>Gunneridae</taxon>
        <taxon>Pentapetalae</taxon>
        <taxon>rosids</taxon>
        <taxon>malvids</taxon>
        <taxon>Malvales</taxon>
        <taxon>Malvaceae</taxon>
        <taxon>Malvoideae</taxon>
        <taxon>Hibiscus</taxon>
    </lineage>
</organism>
<dbReference type="Proteomes" id="UP000436088">
    <property type="component" value="Unassembled WGS sequence"/>
</dbReference>
<evidence type="ECO:0000313" key="3">
    <source>
        <dbReference type="Proteomes" id="UP000436088"/>
    </source>
</evidence>
<dbReference type="EMBL" id="VEPZ02001014">
    <property type="protein sequence ID" value="KAE8701767.1"/>
    <property type="molecule type" value="Genomic_DNA"/>
</dbReference>
<name>A0A6A3ADC6_HIBSY</name>
<comment type="caution">
    <text evidence="2">The sequence shown here is derived from an EMBL/GenBank/DDBJ whole genome shotgun (WGS) entry which is preliminary data.</text>
</comment>
<dbReference type="PANTHER" id="PTHR33874:SF4">
    <property type="entry name" value="EXPRESSED PROTEIN"/>
    <property type="match status" value="1"/>
</dbReference>
<gene>
    <name evidence="2" type="ORF">F3Y22_tig00110505pilonHSYRG00102</name>
</gene>
<evidence type="ECO:0000313" key="2">
    <source>
        <dbReference type="EMBL" id="KAE8701767.1"/>
    </source>
</evidence>
<reference evidence="2" key="1">
    <citation type="submission" date="2019-09" db="EMBL/GenBank/DDBJ databases">
        <title>Draft genome information of white flower Hibiscus syriacus.</title>
        <authorList>
            <person name="Kim Y.-M."/>
        </authorList>
    </citation>
    <scope>NUCLEOTIDE SEQUENCE [LARGE SCALE GENOMIC DNA]</scope>
    <source>
        <strain evidence="2">YM2019G1</strain>
    </source>
</reference>
<dbReference type="AlphaFoldDB" id="A0A6A3ADC6"/>
<feature type="compositionally biased region" description="Basic residues" evidence="1">
    <location>
        <begin position="1"/>
        <end position="11"/>
    </location>
</feature>
<accession>A0A6A3ADC6</accession>